<feature type="chain" id="PRO_5015449453" evidence="1">
    <location>
        <begin position="21"/>
        <end position="186"/>
    </location>
</feature>
<gene>
    <name evidence="2" type="ORF">C9994_08695</name>
</gene>
<proteinExistence type="predicted"/>
<dbReference type="Pfam" id="PF10626">
    <property type="entry name" value="TraO"/>
    <property type="match status" value="1"/>
</dbReference>
<dbReference type="InterPro" id="IPR018899">
    <property type="entry name" value="Conjug_transposon_Tra0"/>
</dbReference>
<evidence type="ECO:0000313" key="3">
    <source>
        <dbReference type="Proteomes" id="UP000240608"/>
    </source>
</evidence>
<accession>A0A2T4DQS4</accession>
<comment type="caution">
    <text evidence="2">The sequence shown here is derived from an EMBL/GenBank/DDBJ whole genome shotgun (WGS) entry which is preliminary data.</text>
</comment>
<keyword evidence="1" id="KW-0732">Signal</keyword>
<dbReference type="AlphaFoldDB" id="A0A2T4DQS4"/>
<organism evidence="2 3">
    <name type="scientific">Marivirga lumbricoides</name>
    <dbReference type="NCBI Taxonomy" id="1046115"/>
    <lineage>
        <taxon>Bacteria</taxon>
        <taxon>Pseudomonadati</taxon>
        <taxon>Bacteroidota</taxon>
        <taxon>Cytophagia</taxon>
        <taxon>Cytophagales</taxon>
        <taxon>Marivirgaceae</taxon>
        <taxon>Marivirga</taxon>
    </lineage>
</organism>
<name>A0A2T4DQS4_9BACT</name>
<protein>
    <submittedName>
        <fullName evidence="2">Conjugal transfer protein TraO</fullName>
    </submittedName>
</protein>
<sequence length="186" mass="21189">MKKYIYTVMFTLLGITMAQAQRMLPKQKGLEVSAGVLSNDKIGNDYYLQIGMTVNGKNGNYQLWALEYAHQYYDYKDLRIPHETYMAEGGYSFFLLGDTRKNFTFNLGITGVVGYENINRGEQMLYDGARILSEDNFVYGAGGRLSLETYLSDQVVFLIQGRTKVLWGTDLEQFRPSAGVGLRFNF</sequence>
<dbReference type="Proteomes" id="UP000240608">
    <property type="component" value="Unassembled WGS sequence"/>
</dbReference>
<evidence type="ECO:0000256" key="1">
    <source>
        <dbReference type="SAM" id="SignalP"/>
    </source>
</evidence>
<feature type="signal peptide" evidence="1">
    <location>
        <begin position="1"/>
        <end position="20"/>
    </location>
</feature>
<reference evidence="2 3" key="1">
    <citation type="submission" date="2018-03" db="EMBL/GenBank/DDBJ databases">
        <title>Cross-interface Injection: A General Nanoliter Liquid Handling Method Applied to Single Cells Genome Amplification Automated Nanoliter Liquid Handling Applied to Single Cell Multiple Displacement Amplification.</title>
        <authorList>
            <person name="Yun J."/>
            <person name="Xu P."/>
            <person name="Xu J."/>
            <person name="Dai X."/>
            <person name="Wang Y."/>
            <person name="Zheng X."/>
            <person name="Cao C."/>
            <person name="Yi Q."/>
            <person name="Zhu Y."/>
            <person name="Wang L."/>
            <person name="Dong Z."/>
            <person name="Huang Y."/>
            <person name="Huang L."/>
            <person name="Du W."/>
        </authorList>
    </citation>
    <scope>NUCLEOTIDE SEQUENCE [LARGE SCALE GENOMIC DNA]</scope>
    <source>
        <strain evidence="2 3">Z-D1-2</strain>
    </source>
</reference>
<evidence type="ECO:0000313" key="2">
    <source>
        <dbReference type="EMBL" id="PTB96126.1"/>
    </source>
</evidence>
<dbReference type="EMBL" id="PYVU01000065">
    <property type="protein sequence ID" value="PTB96126.1"/>
    <property type="molecule type" value="Genomic_DNA"/>
</dbReference>